<proteinExistence type="predicted"/>
<dbReference type="AlphaFoldDB" id="A0A1Y6B3P3"/>
<gene>
    <name evidence="2" type="ORF">SAMN06296036_101316</name>
</gene>
<dbReference type="SUPFAM" id="SSF48452">
    <property type="entry name" value="TPR-like"/>
    <property type="match status" value="1"/>
</dbReference>
<keyword evidence="3" id="KW-1185">Reference proteome</keyword>
<dbReference type="Gene3D" id="1.25.40.10">
    <property type="entry name" value="Tetratricopeptide repeat domain"/>
    <property type="match status" value="1"/>
</dbReference>
<dbReference type="RefSeq" id="WP_132314564.1">
    <property type="nucleotide sequence ID" value="NZ_FWZT01000001.1"/>
</dbReference>
<reference evidence="3" key="1">
    <citation type="submission" date="2017-04" db="EMBL/GenBank/DDBJ databases">
        <authorList>
            <person name="Varghese N."/>
            <person name="Submissions S."/>
        </authorList>
    </citation>
    <scope>NUCLEOTIDE SEQUENCE [LARGE SCALE GENOMIC DNA]</scope>
    <source>
        <strain evidence="3">RKEM611</strain>
    </source>
</reference>
<accession>A0A1Y6B3P3</accession>
<dbReference type="EMBL" id="FWZT01000001">
    <property type="protein sequence ID" value="SME89925.1"/>
    <property type="molecule type" value="Genomic_DNA"/>
</dbReference>
<sequence>MSTSSYLSHYPNLEQWYFHKGLQDENRTLFRLCRSLNAEGFNEVCDNISFFFLNLTNLSENDLIETLEDLETYCSAMKTNYHNLVVQIVERSIKEDCWQSLYSSLSALARKSKMSIYCFMSAWMALNTDKREDCLEFYELSDQKNADFHSLLGQAYIELEQFDKAHRCFELSTEMAPLDPIHWFWHAKSAFTLGLTDEAWQSAKECQNLLPHNAEACVLLGMITTEIDGPRQSQLEVAWNALWPLIDHVEDPGFLAQLMFGIGFKMSDESYTHALIEKINFKRLARNTEFIGKLGSILRELASKPWPETNRLFLEKYQEALRA</sequence>
<evidence type="ECO:0000313" key="2">
    <source>
        <dbReference type="EMBL" id="SME89925.1"/>
    </source>
</evidence>
<organism evidence="2 3">
    <name type="scientific">Pseudobacteriovorax antillogorgiicola</name>
    <dbReference type="NCBI Taxonomy" id="1513793"/>
    <lineage>
        <taxon>Bacteria</taxon>
        <taxon>Pseudomonadati</taxon>
        <taxon>Bdellovibrionota</taxon>
        <taxon>Oligoflexia</taxon>
        <taxon>Oligoflexales</taxon>
        <taxon>Pseudobacteriovoracaceae</taxon>
        <taxon>Pseudobacteriovorax</taxon>
    </lineage>
</organism>
<evidence type="ECO:0000256" key="1">
    <source>
        <dbReference type="PROSITE-ProRule" id="PRU00339"/>
    </source>
</evidence>
<evidence type="ECO:0000313" key="3">
    <source>
        <dbReference type="Proteomes" id="UP000192907"/>
    </source>
</evidence>
<feature type="repeat" description="TPR" evidence="1">
    <location>
        <begin position="146"/>
        <end position="179"/>
    </location>
</feature>
<protein>
    <submittedName>
        <fullName evidence="2">Uncharacterized protein</fullName>
    </submittedName>
</protein>
<name>A0A1Y6B3P3_9BACT</name>
<dbReference type="PROSITE" id="PS50005">
    <property type="entry name" value="TPR"/>
    <property type="match status" value="1"/>
</dbReference>
<dbReference type="InterPro" id="IPR011990">
    <property type="entry name" value="TPR-like_helical_dom_sf"/>
</dbReference>
<dbReference type="STRING" id="1513793.SAMN06296036_101316"/>
<keyword evidence="1" id="KW-0802">TPR repeat</keyword>
<dbReference type="Proteomes" id="UP000192907">
    <property type="component" value="Unassembled WGS sequence"/>
</dbReference>
<dbReference type="OrthoDB" id="2676051at2"/>
<dbReference type="InterPro" id="IPR019734">
    <property type="entry name" value="TPR_rpt"/>
</dbReference>